<dbReference type="PANTHER" id="PTHR46481:SF10">
    <property type="entry name" value="ZINC FINGER BED DOMAIN-CONTAINING PROTEIN 39"/>
    <property type="match status" value="1"/>
</dbReference>
<dbReference type="Pfam" id="PF05699">
    <property type="entry name" value="Dimer_Tnp_hAT"/>
    <property type="match status" value="1"/>
</dbReference>
<dbReference type="GO" id="GO:0008270">
    <property type="term" value="F:zinc ion binding"/>
    <property type="evidence" value="ECO:0007669"/>
    <property type="project" value="UniProtKB-KW"/>
</dbReference>
<evidence type="ECO:0000256" key="4">
    <source>
        <dbReference type="ARBA" id="ARBA00022833"/>
    </source>
</evidence>
<evidence type="ECO:0000256" key="3">
    <source>
        <dbReference type="ARBA" id="ARBA00022771"/>
    </source>
</evidence>
<accession>A0A8H7LX86</accession>
<evidence type="ECO:0000256" key="5">
    <source>
        <dbReference type="ARBA" id="ARBA00023242"/>
    </source>
</evidence>
<organism evidence="8 9">
    <name type="scientific">Rhizoctonia solani</name>
    <dbReference type="NCBI Taxonomy" id="456999"/>
    <lineage>
        <taxon>Eukaryota</taxon>
        <taxon>Fungi</taxon>
        <taxon>Dikarya</taxon>
        <taxon>Basidiomycota</taxon>
        <taxon>Agaricomycotina</taxon>
        <taxon>Agaricomycetes</taxon>
        <taxon>Cantharellales</taxon>
        <taxon>Ceratobasidiaceae</taxon>
        <taxon>Rhizoctonia</taxon>
    </lineage>
</organism>
<keyword evidence="2" id="KW-0479">Metal-binding</keyword>
<evidence type="ECO:0000256" key="6">
    <source>
        <dbReference type="SAM" id="MobiDB-lite"/>
    </source>
</evidence>
<dbReference type="GO" id="GO:0046983">
    <property type="term" value="F:protein dimerization activity"/>
    <property type="evidence" value="ECO:0007669"/>
    <property type="project" value="InterPro"/>
</dbReference>
<dbReference type="SUPFAM" id="SSF53098">
    <property type="entry name" value="Ribonuclease H-like"/>
    <property type="match status" value="1"/>
</dbReference>
<evidence type="ECO:0000313" key="8">
    <source>
        <dbReference type="EMBL" id="KAF8749017.1"/>
    </source>
</evidence>
<dbReference type="Proteomes" id="UP000614334">
    <property type="component" value="Unassembled WGS sequence"/>
</dbReference>
<dbReference type="InterPro" id="IPR008906">
    <property type="entry name" value="HATC_C_dom"/>
</dbReference>
<feature type="domain" description="HAT C-terminal dimerisation" evidence="7">
    <location>
        <begin position="291"/>
        <end position="373"/>
    </location>
</feature>
<gene>
    <name evidence="8" type="ORF">RHS01_10341</name>
</gene>
<feature type="region of interest" description="Disordered" evidence="6">
    <location>
        <begin position="250"/>
        <end position="276"/>
    </location>
</feature>
<evidence type="ECO:0000256" key="2">
    <source>
        <dbReference type="ARBA" id="ARBA00022723"/>
    </source>
</evidence>
<evidence type="ECO:0000313" key="9">
    <source>
        <dbReference type="Proteomes" id="UP000614334"/>
    </source>
</evidence>
<protein>
    <submittedName>
        <fullName evidence="8">HAT family C-terminal dimerization region</fullName>
    </submittedName>
</protein>
<evidence type="ECO:0000259" key="7">
    <source>
        <dbReference type="Pfam" id="PF05699"/>
    </source>
</evidence>
<dbReference type="AlphaFoldDB" id="A0A8H7LX86"/>
<dbReference type="GO" id="GO:0005634">
    <property type="term" value="C:nucleus"/>
    <property type="evidence" value="ECO:0007669"/>
    <property type="project" value="UniProtKB-SubCell"/>
</dbReference>
<dbReference type="EMBL" id="JACYCF010000031">
    <property type="protein sequence ID" value="KAF8749017.1"/>
    <property type="molecule type" value="Genomic_DNA"/>
</dbReference>
<comment type="subcellular location">
    <subcellularLocation>
        <location evidence="1">Nucleus</location>
    </subcellularLocation>
</comment>
<proteinExistence type="predicted"/>
<dbReference type="PANTHER" id="PTHR46481">
    <property type="entry name" value="ZINC FINGER BED DOMAIN-CONTAINING PROTEIN 4"/>
    <property type="match status" value="1"/>
</dbReference>
<dbReference type="InterPro" id="IPR012337">
    <property type="entry name" value="RNaseH-like_sf"/>
</dbReference>
<dbReference type="InterPro" id="IPR052035">
    <property type="entry name" value="ZnF_BED_domain_contain"/>
</dbReference>
<sequence>MESLNLAIGLASKQYLQALELQPIDACWASVAACWSSGTCCKRFESVIDTGNALGLFKHPDGTVITIDNLQLLQDSPVQWGLTYLMMDHYETMYPAITDFAFQMRREAVIPILDHSQYKVLQDLISILCIPYNAQEVLSLEKTPTLALAIPLFETITWSWEQLATSMPKLLHAISCRIFKLQEYLGMFKDAPVHTIAMFLNPSIKLSWIQTHQLQTNIKEAEEIILDKAQSSGYLQVVTAGVNLRRASNASSPGLQPLSFRTSSTSETVSWDNGPSPFKVDKRNQQIVQEEYQRYLDKPFVGQETMGSLDLVEYWINHQYTYPILYQIAMNVLPAQALSVLSEQVFLSSKLTVTAQRTCLSALNVKYLQVLKHTLRWHCRDHLDGVTETGIEIKPNGLDFVSHLFESVTCKDEE</sequence>
<keyword evidence="5" id="KW-0539">Nucleus</keyword>
<keyword evidence="4" id="KW-0862">Zinc</keyword>
<name>A0A8H7LX86_9AGAM</name>
<comment type="caution">
    <text evidence="8">The sequence shown here is derived from an EMBL/GenBank/DDBJ whole genome shotgun (WGS) entry which is preliminary data.</text>
</comment>
<reference evidence="8" key="1">
    <citation type="submission" date="2020-09" db="EMBL/GenBank/DDBJ databases">
        <title>Comparative genome analyses of four rice-infecting Rhizoctonia solani isolates reveal extensive enrichment of homogalacturonan modification genes.</title>
        <authorList>
            <person name="Lee D.-Y."/>
            <person name="Jeon J."/>
            <person name="Kim K.-T."/>
            <person name="Cheong K."/>
            <person name="Song H."/>
            <person name="Choi G."/>
            <person name="Ko J."/>
            <person name="Opiyo S.O."/>
            <person name="Zuo S."/>
            <person name="Madhav S."/>
            <person name="Lee Y.-H."/>
            <person name="Wang G.-L."/>
        </authorList>
    </citation>
    <scope>NUCLEOTIDE SEQUENCE</scope>
    <source>
        <strain evidence="8">AG1-IA B2</strain>
    </source>
</reference>
<keyword evidence="3" id="KW-0863">Zinc-finger</keyword>
<evidence type="ECO:0000256" key="1">
    <source>
        <dbReference type="ARBA" id="ARBA00004123"/>
    </source>
</evidence>
<feature type="compositionally biased region" description="Polar residues" evidence="6">
    <location>
        <begin position="250"/>
        <end position="273"/>
    </location>
</feature>